<gene>
    <name evidence="3" type="ORF">F53441_9428</name>
</gene>
<reference evidence="3" key="1">
    <citation type="submission" date="2020-01" db="EMBL/GenBank/DDBJ databases">
        <title>Identification and distribution of gene clusters putatively required for synthesis of sphingolipid metabolism inhibitors in phylogenetically diverse species of the filamentous fungus Fusarium.</title>
        <authorList>
            <person name="Kim H.-S."/>
            <person name="Busman M."/>
            <person name="Brown D.W."/>
            <person name="Divon H."/>
            <person name="Uhlig S."/>
            <person name="Proctor R.H."/>
        </authorList>
    </citation>
    <scope>NUCLEOTIDE SEQUENCE</scope>
    <source>
        <strain evidence="3">NRRL 53441</strain>
    </source>
</reference>
<dbReference type="AlphaFoldDB" id="A0A8H4P3E5"/>
<protein>
    <submittedName>
        <fullName evidence="3">Uncharacterized protein</fullName>
    </submittedName>
</protein>
<evidence type="ECO:0000256" key="1">
    <source>
        <dbReference type="SAM" id="Coils"/>
    </source>
</evidence>
<evidence type="ECO:0000256" key="2">
    <source>
        <dbReference type="SAM" id="MobiDB-lite"/>
    </source>
</evidence>
<proteinExistence type="predicted"/>
<sequence length="412" mass="47587">MSDDYFQDAFEQIYEPQNSDADNMTRDPLKTPQELANEGNELATGPELVWRLVDESTASAEVEKDMCQVMSDLKFGKEGKINDTSCVDDLKAAVCELSIKLLKVDREMIEMKSQWQVRVTDLEAKVNELTTESNKGKAQVEDLHAQMWSHPEAEVNDNVMRNETTKYKLDAQACDIQTKTTDEQRNAESEVAWLKTTDNDAMIEKDKSDEQWKAQVYELQAKLGEVTIERQNADARAEHWRTHILQDLHPKLNKTKEKAQATKLNLEAQVAELKEKLERAEKRQQEDDICRKRLLEKILKLHIEAVDAEVKLGKATKDLLTAREQKKMAETRMEYWQTYATNDLRPHADGLETKLKKAQKDLERVTEEGSEARNRADNLQKRITDELEPRIKCLTERRKTCKKGTERPQRGL</sequence>
<keyword evidence="4" id="KW-1185">Reference proteome</keyword>
<organism evidence="3 4">
    <name type="scientific">Fusarium austroafricanum</name>
    <dbReference type="NCBI Taxonomy" id="2364996"/>
    <lineage>
        <taxon>Eukaryota</taxon>
        <taxon>Fungi</taxon>
        <taxon>Dikarya</taxon>
        <taxon>Ascomycota</taxon>
        <taxon>Pezizomycotina</taxon>
        <taxon>Sordariomycetes</taxon>
        <taxon>Hypocreomycetidae</taxon>
        <taxon>Hypocreales</taxon>
        <taxon>Nectriaceae</taxon>
        <taxon>Fusarium</taxon>
        <taxon>Fusarium concolor species complex</taxon>
    </lineage>
</organism>
<feature type="coiled-coil region" evidence="1">
    <location>
        <begin position="252"/>
        <end position="286"/>
    </location>
</feature>
<feature type="coiled-coil region" evidence="1">
    <location>
        <begin position="112"/>
        <end position="139"/>
    </location>
</feature>
<comment type="caution">
    <text evidence="3">The sequence shown here is derived from an EMBL/GenBank/DDBJ whole genome shotgun (WGS) entry which is preliminary data.</text>
</comment>
<feature type="region of interest" description="Disordered" evidence="2">
    <location>
        <begin position="360"/>
        <end position="381"/>
    </location>
</feature>
<feature type="region of interest" description="Disordered" evidence="2">
    <location>
        <begin position="14"/>
        <end position="41"/>
    </location>
</feature>
<accession>A0A8H4P3E5</accession>
<dbReference type="EMBL" id="JAADJG010000421">
    <property type="protein sequence ID" value="KAF4446957.1"/>
    <property type="molecule type" value="Genomic_DNA"/>
</dbReference>
<keyword evidence="1" id="KW-0175">Coiled coil</keyword>
<name>A0A8H4P3E5_9HYPO</name>
<dbReference type="Proteomes" id="UP000605986">
    <property type="component" value="Unassembled WGS sequence"/>
</dbReference>
<evidence type="ECO:0000313" key="3">
    <source>
        <dbReference type="EMBL" id="KAF4446957.1"/>
    </source>
</evidence>
<evidence type="ECO:0000313" key="4">
    <source>
        <dbReference type="Proteomes" id="UP000605986"/>
    </source>
</evidence>